<dbReference type="InterPro" id="IPR050595">
    <property type="entry name" value="Bact_response_regulator"/>
</dbReference>
<evidence type="ECO:0000256" key="3">
    <source>
        <dbReference type="PROSITE-ProRule" id="PRU00169"/>
    </source>
</evidence>
<evidence type="ECO:0000256" key="2">
    <source>
        <dbReference type="ARBA" id="ARBA00023012"/>
    </source>
</evidence>
<feature type="domain" description="Response regulatory" evidence="4">
    <location>
        <begin position="15"/>
        <end position="132"/>
    </location>
</feature>
<dbReference type="GO" id="GO:0000160">
    <property type="term" value="P:phosphorelay signal transduction system"/>
    <property type="evidence" value="ECO:0007669"/>
    <property type="project" value="UniProtKB-KW"/>
</dbReference>
<sequence length="194" mass="21440">MPDTVGGDIVKKNLSILLVDDDTKLLEIHAAVFRDAGFDVTTAEDGAAAWALLESGERPDIVMTGIRMPKMSGFDLFQKMRADAALRATPVVVYSHQGMQEHAAMAKRLGAAQFIVRSQTSPGEVLRIVRQTLGTARPLKLSFDRELLDGVEAVRLIDRAGHSNFAADQTKRLILVVEPIADQETFRLRFEEHE</sequence>
<dbReference type="STRING" id="1802271.A3C11_00570"/>
<dbReference type="Pfam" id="PF00072">
    <property type="entry name" value="Response_reg"/>
    <property type="match status" value="1"/>
</dbReference>
<reference evidence="5 6" key="1">
    <citation type="journal article" date="2016" name="Nat. Commun.">
        <title>Thousands of microbial genomes shed light on interconnected biogeochemical processes in an aquifer system.</title>
        <authorList>
            <person name="Anantharaman K."/>
            <person name="Brown C.T."/>
            <person name="Hug L.A."/>
            <person name="Sharon I."/>
            <person name="Castelle C.J."/>
            <person name="Probst A.J."/>
            <person name="Thomas B.C."/>
            <person name="Singh A."/>
            <person name="Wilkins M.J."/>
            <person name="Karaoz U."/>
            <person name="Brodie E.L."/>
            <person name="Williams K.H."/>
            <person name="Hubbard S.S."/>
            <person name="Banfield J.F."/>
        </authorList>
    </citation>
    <scope>NUCLEOTIDE SEQUENCE [LARGE SCALE GENOMIC DNA]</scope>
</reference>
<keyword evidence="2" id="KW-0902">Two-component regulatory system</keyword>
<keyword evidence="1" id="KW-0597">Phosphoprotein</keyword>
<dbReference type="PANTHER" id="PTHR44591">
    <property type="entry name" value="STRESS RESPONSE REGULATOR PROTEIN 1"/>
    <property type="match status" value="1"/>
</dbReference>
<evidence type="ECO:0000259" key="4">
    <source>
        <dbReference type="PROSITE" id="PS50110"/>
    </source>
</evidence>
<accession>A0A1G2KPA9</accession>
<dbReference type="InterPro" id="IPR001789">
    <property type="entry name" value="Sig_transdc_resp-reg_receiver"/>
</dbReference>
<dbReference type="Proteomes" id="UP000177362">
    <property type="component" value="Unassembled WGS sequence"/>
</dbReference>
<evidence type="ECO:0000313" key="5">
    <source>
        <dbReference type="EMBL" id="OHA00482.1"/>
    </source>
</evidence>
<comment type="caution">
    <text evidence="5">The sequence shown here is derived from an EMBL/GenBank/DDBJ whole genome shotgun (WGS) entry which is preliminary data.</text>
</comment>
<evidence type="ECO:0000256" key="1">
    <source>
        <dbReference type="ARBA" id="ARBA00022553"/>
    </source>
</evidence>
<dbReference type="PANTHER" id="PTHR44591:SF14">
    <property type="entry name" value="PROTEIN PILG"/>
    <property type="match status" value="1"/>
</dbReference>
<dbReference type="EMBL" id="MHQJ01000044">
    <property type="protein sequence ID" value="OHA00482.1"/>
    <property type="molecule type" value="Genomic_DNA"/>
</dbReference>
<proteinExistence type="predicted"/>
<dbReference type="AlphaFoldDB" id="A0A1G2KPA9"/>
<gene>
    <name evidence="5" type="ORF">A3C11_00570</name>
</gene>
<evidence type="ECO:0000313" key="6">
    <source>
        <dbReference type="Proteomes" id="UP000177362"/>
    </source>
</evidence>
<comment type="caution">
    <text evidence="3">Lacks conserved residue(s) required for the propagation of feature annotation.</text>
</comment>
<protein>
    <recommendedName>
        <fullName evidence="4">Response regulatory domain-containing protein</fullName>
    </recommendedName>
</protein>
<organism evidence="5 6">
    <name type="scientific">Candidatus Sungbacteria bacterium RIFCSPHIGHO2_02_FULL_49_12</name>
    <dbReference type="NCBI Taxonomy" id="1802271"/>
    <lineage>
        <taxon>Bacteria</taxon>
        <taxon>Candidatus Sungiibacteriota</taxon>
    </lineage>
</organism>
<dbReference type="CDD" id="cd00156">
    <property type="entry name" value="REC"/>
    <property type="match status" value="1"/>
</dbReference>
<name>A0A1G2KPA9_9BACT</name>
<dbReference type="SMART" id="SM00448">
    <property type="entry name" value="REC"/>
    <property type="match status" value="1"/>
</dbReference>
<dbReference type="PROSITE" id="PS50110">
    <property type="entry name" value="RESPONSE_REGULATORY"/>
    <property type="match status" value="1"/>
</dbReference>
<dbReference type="Gene3D" id="3.40.50.2300">
    <property type="match status" value="1"/>
</dbReference>
<dbReference type="InterPro" id="IPR011006">
    <property type="entry name" value="CheY-like_superfamily"/>
</dbReference>
<dbReference type="SUPFAM" id="SSF52172">
    <property type="entry name" value="CheY-like"/>
    <property type="match status" value="1"/>
</dbReference>